<evidence type="ECO:0000256" key="1">
    <source>
        <dbReference type="ARBA" id="ARBA00004370"/>
    </source>
</evidence>
<protein>
    <recommendedName>
        <fullName evidence="8">Glutathione metabolism protein</fullName>
    </recommendedName>
</protein>
<organism evidence="6 7">
    <name type="scientific">Muricoccus nepalensis</name>
    <dbReference type="NCBI Taxonomy" id="1854500"/>
    <lineage>
        <taxon>Bacteria</taxon>
        <taxon>Pseudomonadati</taxon>
        <taxon>Pseudomonadota</taxon>
        <taxon>Alphaproteobacteria</taxon>
        <taxon>Acetobacterales</taxon>
        <taxon>Roseomonadaceae</taxon>
        <taxon>Muricoccus</taxon>
    </lineage>
</organism>
<keyword evidence="7" id="KW-1185">Reference proteome</keyword>
<evidence type="ECO:0000256" key="2">
    <source>
        <dbReference type="ARBA" id="ARBA00022692"/>
    </source>
</evidence>
<feature type="transmembrane region" description="Helical" evidence="5">
    <location>
        <begin position="104"/>
        <end position="126"/>
    </location>
</feature>
<gene>
    <name evidence="6" type="ORF">EAH89_12930</name>
</gene>
<feature type="transmembrane region" description="Helical" evidence="5">
    <location>
        <begin position="6"/>
        <end position="24"/>
    </location>
</feature>
<name>A0A502G5X4_9PROT</name>
<evidence type="ECO:0000256" key="3">
    <source>
        <dbReference type="ARBA" id="ARBA00022989"/>
    </source>
</evidence>
<keyword evidence="2 5" id="KW-0812">Transmembrane</keyword>
<proteinExistence type="predicted"/>
<evidence type="ECO:0000256" key="4">
    <source>
        <dbReference type="ARBA" id="ARBA00023136"/>
    </source>
</evidence>
<dbReference type="Gene3D" id="1.20.120.550">
    <property type="entry name" value="Membrane associated eicosanoid/glutathione metabolism-like domain"/>
    <property type="match status" value="1"/>
</dbReference>
<dbReference type="SUPFAM" id="SSF161084">
    <property type="entry name" value="MAPEG domain-like"/>
    <property type="match status" value="1"/>
</dbReference>
<evidence type="ECO:0000313" key="6">
    <source>
        <dbReference type="EMBL" id="TPG56961.1"/>
    </source>
</evidence>
<feature type="transmembrane region" description="Helical" evidence="5">
    <location>
        <begin position="58"/>
        <end position="84"/>
    </location>
</feature>
<keyword evidence="3 5" id="KW-1133">Transmembrane helix</keyword>
<dbReference type="Pfam" id="PF01124">
    <property type="entry name" value="MAPEG"/>
    <property type="match status" value="1"/>
</dbReference>
<dbReference type="EMBL" id="RCZP01000010">
    <property type="protein sequence ID" value="TPG56961.1"/>
    <property type="molecule type" value="Genomic_DNA"/>
</dbReference>
<dbReference type="InterPro" id="IPR023352">
    <property type="entry name" value="MAPEG-like_dom_sf"/>
</dbReference>
<dbReference type="PANTHER" id="PTHR35814">
    <property type="match status" value="1"/>
</dbReference>
<dbReference type="Proteomes" id="UP000317078">
    <property type="component" value="Unassembled WGS sequence"/>
</dbReference>
<evidence type="ECO:0008006" key="8">
    <source>
        <dbReference type="Google" id="ProtNLM"/>
    </source>
</evidence>
<comment type="subcellular location">
    <subcellularLocation>
        <location evidence="1">Membrane</location>
    </subcellularLocation>
</comment>
<evidence type="ECO:0000313" key="7">
    <source>
        <dbReference type="Proteomes" id="UP000317078"/>
    </source>
</evidence>
<evidence type="ECO:0000256" key="5">
    <source>
        <dbReference type="SAM" id="Phobius"/>
    </source>
</evidence>
<keyword evidence="4 5" id="KW-0472">Membrane</keyword>
<dbReference type="OrthoDB" id="7619858at2"/>
<dbReference type="PANTHER" id="PTHR35814:SF1">
    <property type="entry name" value="GLUTATHIONE S-TRANSFERASE-RELATED"/>
    <property type="match status" value="1"/>
</dbReference>
<dbReference type="InterPro" id="IPR001129">
    <property type="entry name" value="Membr-assoc_MAPEG"/>
</dbReference>
<dbReference type="AlphaFoldDB" id="A0A502G5X4"/>
<comment type="caution">
    <text evidence="6">The sequence shown here is derived from an EMBL/GenBank/DDBJ whole genome shotgun (WGS) entry which is preliminary data.</text>
</comment>
<accession>A0A502G5X4</accession>
<reference evidence="6 7" key="1">
    <citation type="journal article" date="2019" name="Environ. Microbiol.">
        <title>Species interactions and distinct microbial communities in high Arctic permafrost affected cryosols are associated with the CH4 and CO2 gas fluxes.</title>
        <authorList>
            <person name="Altshuler I."/>
            <person name="Hamel J."/>
            <person name="Turney S."/>
            <person name="Magnuson E."/>
            <person name="Levesque R."/>
            <person name="Greer C."/>
            <person name="Whyte L.G."/>
        </authorList>
    </citation>
    <scope>NUCLEOTIDE SEQUENCE [LARGE SCALE GENOMIC DNA]</scope>
    <source>
        <strain evidence="6 7">S9.3B</strain>
    </source>
</reference>
<sequence>MRGITPLYAGLLGLGFIALSVLVIRARGRARVSLGTGGDAGLERAVRAHGNFAEYAPFALLLMLAAELSGAPGWLLHLAGLLLLLGRLSHAVALSGPGSMPLRAGGMALTFAALVTLSLACLATALR</sequence>
<dbReference type="GO" id="GO:0016020">
    <property type="term" value="C:membrane"/>
    <property type="evidence" value="ECO:0007669"/>
    <property type="project" value="UniProtKB-SubCell"/>
</dbReference>
<dbReference type="RefSeq" id="WP_140883658.1">
    <property type="nucleotide sequence ID" value="NZ_RCZP01000010.1"/>
</dbReference>